<dbReference type="SMART" id="SM01010">
    <property type="entry name" value="AMPKBI"/>
    <property type="match status" value="1"/>
</dbReference>
<dbReference type="CDD" id="cd02859">
    <property type="entry name" value="E_set_AMPKbeta_like_N"/>
    <property type="match status" value="1"/>
</dbReference>
<dbReference type="EnsemblPlants" id="LPERR07G23700.1">
    <property type="protein sequence ID" value="LPERR07G23700.1"/>
    <property type="gene ID" value="LPERR07G23700"/>
</dbReference>
<reference evidence="4" key="3">
    <citation type="submission" date="2015-04" db="UniProtKB">
        <authorList>
            <consortium name="EnsemblPlants"/>
        </authorList>
    </citation>
    <scope>IDENTIFICATION</scope>
</reference>
<dbReference type="PANTHER" id="PTHR46316:SF3">
    <property type="entry name" value="OS07G0687300 PROTEIN"/>
    <property type="match status" value="1"/>
</dbReference>
<dbReference type="SUPFAM" id="SSF81296">
    <property type="entry name" value="E set domains"/>
    <property type="match status" value="1"/>
</dbReference>
<protein>
    <recommendedName>
        <fullName evidence="3">Association with the SNF1 complex (ASC) domain-containing protein</fullName>
    </recommendedName>
</protein>
<dbReference type="Gene3D" id="2.60.40.10">
    <property type="entry name" value="Immunoglobulins"/>
    <property type="match status" value="1"/>
</dbReference>
<organism evidence="4 5">
    <name type="scientific">Leersia perrieri</name>
    <dbReference type="NCBI Taxonomy" id="77586"/>
    <lineage>
        <taxon>Eukaryota</taxon>
        <taxon>Viridiplantae</taxon>
        <taxon>Streptophyta</taxon>
        <taxon>Embryophyta</taxon>
        <taxon>Tracheophyta</taxon>
        <taxon>Spermatophyta</taxon>
        <taxon>Magnoliopsida</taxon>
        <taxon>Liliopsida</taxon>
        <taxon>Poales</taxon>
        <taxon>Poaceae</taxon>
        <taxon>BOP clade</taxon>
        <taxon>Oryzoideae</taxon>
        <taxon>Oryzeae</taxon>
        <taxon>Oryzinae</taxon>
        <taxon>Leersia</taxon>
    </lineage>
</organism>
<reference evidence="4 5" key="1">
    <citation type="submission" date="2012-08" db="EMBL/GenBank/DDBJ databases">
        <title>Oryza genome evolution.</title>
        <authorList>
            <person name="Wing R.A."/>
        </authorList>
    </citation>
    <scope>NUCLEOTIDE SEQUENCE</scope>
</reference>
<dbReference type="eggNOG" id="KOG1616">
    <property type="taxonomic scope" value="Eukaryota"/>
</dbReference>
<dbReference type="InterPro" id="IPR037256">
    <property type="entry name" value="ASC_dom_sf"/>
</dbReference>
<dbReference type="PANTHER" id="PTHR46316">
    <property type="entry name" value="SNF1-RELATED PROTEIN KINASE REGULATORY SUBUNIT BETA-1"/>
    <property type="match status" value="1"/>
</dbReference>
<name>A0A0D9X339_9ORYZ</name>
<evidence type="ECO:0000259" key="3">
    <source>
        <dbReference type="SMART" id="SM01010"/>
    </source>
</evidence>
<evidence type="ECO:0000313" key="5">
    <source>
        <dbReference type="Proteomes" id="UP000032180"/>
    </source>
</evidence>
<dbReference type="Pfam" id="PF04739">
    <property type="entry name" value="AMPKBI"/>
    <property type="match status" value="1"/>
</dbReference>
<dbReference type="STRING" id="77586.A0A0D9X339"/>
<feature type="domain" description="Association with the SNF1 complex (ASC)" evidence="3">
    <location>
        <begin position="210"/>
        <end position="298"/>
    </location>
</feature>
<evidence type="ECO:0000256" key="1">
    <source>
        <dbReference type="ARBA" id="ARBA00010926"/>
    </source>
</evidence>
<feature type="region of interest" description="Disordered" evidence="2">
    <location>
        <begin position="1"/>
        <end position="89"/>
    </location>
</feature>
<sequence>MGNASGRLEDIADAEMDDGGIRGGGGAAGDYSSSFTRPPPYGAGGSSATGGGGHVRPASSSPPGSPPRPHSPRMFVPQSPVTPLHRAVDGPQPVFNQILTSEQEEDNDGPPQKLIPILLTWTLGGKNVYVEGSWDNWKSKHMVHKSGKDHCVMLGLASGVYRYRFIVDGERRFQPDLPCETDIVGVISNLIDVHDFIPESVDNVSELMAPPSPDSSYGFLPLDDKEFTKEPPTLPSQLHLGVLNSQPSSDGECARPKHAVLNHTFIEKGWGPQPIVAPLAITCRFQDKYVTSILYKAIQRER</sequence>
<comment type="similarity">
    <text evidence="1">Belongs to the 5'-AMP-activated protein kinase beta subunit family.</text>
</comment>
<dbReference type="AlphaFoldDB" id="A0A0D9X339"/>
<evidence type="ECO:0000256" key="2">
    <source>
        <dbReference type="SAM" id="MobiDB-lite"/>
    </source>
</evidence>
<dbReference type="InterPro" id="IPR006828">
    <property type="entry name" value="ASC_dom"/>
</dbReference>
<dbReference type="HOGENOM" id="CLU_070949_2_0_1"/>
<proteinExistence type="inferred from homology"/>
<dbReference type="InterPro" id="IPR032640">
    <property type="entry name" value="AMPK1_CBM"/>
</dbReference>
<dbReference type="Gene3D" id="6.20.250.60">
    <property type="match status" value="1"/>
</dbReference>
<dbReference type="SUPFAM" id="SSF160219">
    <property type="entry name" value="AMPKBI-like"/>
    <property type="match status" value="1"/>
</dbReference>
<keyword evidence="5" id="KW-1185">Reference proteome</keyword>
<dbReference type="Pfam" id="PF16561">
    <property type="entry name" value="AMPK1_CBM"/>
    <property type="match status" value="1"/>
</dbReference>
<reference evidence="5" key="2">
    <citation type="submission" date="2013-12" db="EMBL/GenBank/DDBJ databases">
        <authorList>
            <person name="Yu Y."/>
            <person name="Lee S."/>
            <person name="de Baynast K."/>
            <person name="Wissotski M."/>
            <person name="Liu L."/>
            <person name="Talag J."/>
            <person name="Goicoechea J."/>
            <person name="Angelova A."/>
            <person name="Jetty R."/>
            <person name="Kudrna D."/>
            <person name="Golser W."/>
            <person name="Rivera L."/>
            <person name="Zhang J."/>
            <person name="Wing R."/>
        </authorList>
    </citation>
    <scope>NUCLEOTIDE SEQUENCE</scope>
</reference>
<dbReference type="InterPro" id="IPR043554">
    <property type="entry name" value="KINB"/>
</dbReference>
<dbReference type="Proteomes" id="UP000032180">
    <property type="component" value="Chromosome 7"/>
</dbReference>
<evidence type="ECO:0000313" key="4">
    <source>
        <dbReference type="EnsemblPlants" id="LPERR07G23700.1"/>
    </source>
</evidence>
<dbReference type="InterPro" id="IPR014756">
    <property type="entry name" value="Ig_E-set"/>
</dbReference>
<accession>A0A0D9X339</accession>
<dbReference type="GO" id="GO:0009507">
    <property type="term" value="C:chloroplast"/>
    <property type="evidence" value="ECO:0007669"/>
    <property type="project" value="UniProtKB-ARBA"/>
</dbReference>
<dbReference type="Gramene" id="LPERR07G23700.1">
    <property type="protein sequence ID" value="LPERR07G23700.1"/>
    <property type="gene ID" value="LPERR07G23700"/>
</dbReference>
<feature type="compositionally biased region" description="Gly residues" evidence="2">
    <location>
        <begin position="42"/>
        <end position="54"/>
    </location>
</feature>
<dbReference type="InterPro" id="IPR013783">
    <property type="entry name" value="Ig-like_fold"/>
</dbReference>